<dbReference type="GO" id="GO:0005975">
    <property type="term" value="P:carbohydrate metabolic process"/>
    <property type="evidence" value="ECO:0007669"/>
    <property type="project" value="InterPro"/>
</dbReference>
<dbReference type="InterPro" id="IPR017853">
    <property type="entry name" value="GH"/>
</dbReference>
<protein>
    <recommendedName>
        <fullName evidence="5">GH18 domain-containing protein</fullName>
    </recommendedName>
</protein>
<dbReference type="InterPro" id="IPR001579">
    <property type="entry name" value="Glyco_hydro_18_chit_AS"/>
</dbReference>
<dbReference type="GO" id="GO:0004568">
    <property type="term" value="F:chitinase activity"/>
    <property type="evidence" value="ECO:0007669"/>
    <property type="project" value="TreeGrafter"/>
</dbReference>
<reference evidence="6 7" key="1">
    <citation type="journal article" date="2014" name="Genome Biol. Evol.">
        <title>The secreted proteins of Achlya hypogyna and Thraustotheca clavata identify the ancestral oomycete secretome and reveal gene acquisitions by horizontal gene transfer.</title>
        <authorList>
            <person name="Misner I."/>
            <person name="Blouin N."/>
            <person name="Leonard G."/>
            <person name="Richards T.A."/>
            <person name="Lane C.E."/>
        </authorList>
    </citation>
    <scope>NUCLEOTIDE SEQUENCE [LARGE SCALE GENOMIC DNA]</scope>
    <source>
        <strain evidence="6 7">ATCC 34112</strain>
    </source>
</reference>
<dbReference type="PANTHER" id="PTHR11177">
    <property type="entry name" value="CHITINASE"/>
    <property type="match status" value="1"/>
</dbReference>
<dbReference type="Proteomes" id="UP000243217">
    <property type="component" value="Unassembled WGS sequence"/>
</dbReference>
<keyword evidence="7" id="KW-1185">Reference proteome</keyword>
<sequence length="443" mass="49914">MNEASLVGTAGYRTDSYSAEPLRDIPVLSESFSMLEEVPFRPTYRHAWPLIPGLGMFAAVAYLVGLIVQNNENVGLNHEQYIDQNILAEQCPSVAYPVPWKELNRKLHDCRRHEYYDPLHDICGVCPKPEPTDRVFAVYWESQKDCARLVEEINTRYITHVYWAFATVNTNGEVSQSLQYWDDTAVMNCMATLRMRCIKQLVSIGGADCRNNFYSLKEPEAMTRFIDGALSIVKRFDFDGIDIDDETGNQKQANWDWNKNQGPTVISYLTKLRQSLDSMQKPDEPRYLLTWDEFPSSFDHAIGGYAGCSFSAVNAGPNGDDGWHRCFSAGITPLVDWVNIMLYNLPSAGDYSDTMNNRIPNWWVPTIPTNKLVIGACSGLGCVEPLPPSNQMYNAAYNGSVLYKGCMLWSATFDILYESANALKVMGSAGNYGVKMPFYTLDL</sequence>
<evidence type="ECO:0000259" key="5">
    <source>
        <dbReference type="PROSITE" id="PS51910"/>
    </source>
</evidence>
<comment type="caution">
    <text evidence="6">The sequence shown here is derived from an EMBL/GenBank/DDBJ whole genome shotgun (WGS) entry which is preliminary data.</text>
</comment>
<dbReference type="PANTHER" id="PTHR11177:SF317">
    <property type="entry name" value="CHITINASE 12-RELATED"/>
    <property type="match status" value="1"/>
</dbReference>
<comment type="similarity">
    <text evidence="4">Belongs to the glycosyl hydrolase 18 family.</text>
</comment>
<dbReference type="InterPro" id="IPR050314">
    <property type="entry name" value="Glycosyl_Hydrlase_18"/>
</dbReference>
<dbReference type="InterPro" id="IPR001223">
    <property type="entry name" value="Glyco_hydro18_cat"/>
</dbReference>
<feature type="domain" description="GH18" evidence="5">
    <location>
        <begin position="134"/>
        <end position="426"/>
    </location>
</feature>
<dbReference type="GO" id="GO:0008061">
    <property type="term" value="F:chitin binding"/>
    <property type="evidence" value="ECO:0007669"/>
    <property type="project" value="InterPro"/>
</dbReference>
<evidence type="ECO:0000256" key="4">
    <source>
        <dbReference type="RuleBase" id="RU004453"/>
    </source>
</evidence>
<proteinExistence type="inferred from homology"/>
<dbReference type="Gene3D" id="3.20.20.80">
    <property type="entry name" value="Glycosidases"/>
    <property type="match status" value="1"/>
</dbReference>
<dbReference type="PROSITE" id="PS01095">
    <property type="entry name" value="GH18_1"/>
    <property type="match status" value="1"/>
</dbReference>
<dbReference type="STRING" id="74557.A0A1V9ZX28"/>
<evidence type="ECO:0000313" key="6">
    <source>
        <dbReference type="EMBL" id="OQS02511.1"/>
    </source>
</evidence>
<gene>
    <name evidence="6" type="ORF">THRCLA_05121</name>
</gene>
<dbReference type="GO" id="GO:0006032">
    <property type="term" value="P:chitin catabolic process"/>
    <property type="evidence" value="ECO:0007669"/>
    <property type="project" value="TreeGrafter"/>
</dbReference>
<dbReference type="PROSITE" id="PS51910">
    <property type="entry name" value="GH18_2"/>
    <property type="match status" value="1"/>
</dbReference>
<dbReference type="OrthoDB" id="76388at2759"/>
<evidence type="ECO:0000256" key="2">
    <source>
        <dbReference type="ARBA" id="ARBA00023295"/>
    </source>
</evidence>
<evidence type="ECO:0000313" key="7">
    <source>
        <dbReference type="Proteomes" id="UP000243217"/>
    </source>
</evidence>
<organism evidence="6 7">
    <name type="scientific">Thraustotheca clavata</name>
    <dbReference type="NCBI Taxonomy" id="74557"/>
    <lineage>
        <taxon>Eukaryota</taxon>
        <taxon>Sar</taxon>
        <taxon>Stramenopiles</taxon>
        <taxon>Oomycota</taxon>
        <taxon>Saprolegniomycetes</taxon>
        <taxon>Saprolegniales</taxon>
        <taxon>Achlyaceae</taxon>
        <taxon>Thraustotheca</taxon>
    </lineage>
</organism>
<keyword evidence="1 3" id="KW-0378">Hydrolase</keyword>
<accession>A0A1V9ZX28</accession>
<dbReference type="Pfam" id="PF00704">
    <property type="entry name" value="Glyco_hydro_18"/>
    <property type="match status" value="1"/>
</dbReference>
<keyword evidence="2 3" id="KW-0326">Glycosidase</keyword>
<name>A0A1V9ZX28_9STRA</name>
<dbReference type="SMART" id="SM00636">
    <property type="entry name" value="Glyco_18"/>
    <property type="match status" value="1"/>
</dbReference>
<evidence type="ECO:0000256" key="3">
    <source>
        <dbReference type="RuleBase" id="RU000489"/>
    </source>
</evidence>
<evidence type="ECO:0000256" key="1">
    <source>
        <dbReference type="ARBA" id="ARBA00022801"/>
    </source>
</evidence>
<dbReference type="InterPro" id="IPR011583">
    <property type="entry name" value="Chitinase_II/V-like_cat"/>
</dbReference>
<dbReference type="EMBL" id="JNBS01001120">
    <property type="protein sequence ID" value="OQS02511.1"/>
    <property type="molecule type" value="Genomic_DNA"/>
</dbReference>
<dbReference type="GO" id="GO:0005576">
    <property type="term" value="C:extracellular region"/>
    <property type="evidence" value="ECO:0007669"/>
    <property type="project" value="TreeGrafter"/>
</dbReference>
<dbReference type="AlphaFoldDB" id="A0A1V9ZX28"/>
<dbReference type="SUPFAM" id="SSF51445">
    <property type="entry name" value="(Trans)glycosidases"/>
    <property type="match status" value="1"/>
</dbReference>